<keyword evidence="2 5" id="KW-0812">Transmembrane</keyword>
<evidence type="ECO:0000313" key="7">
    <source>
        <dbReference type="EMBL" id="CAF1227609.1"/>
    </source>
</evidence>
<feature type="transmembrane region" description="Helical" evidence="5">
    <location>
        <begin position="54"/>
        <end position="78"/>
    </location>
</feature>
<evidence type="ECO:0000256" key="5">
    <source>
        <dbReference type="SAM" id="Phobius"/>
    </source>
</evidence>
<evidence type="ECO:0000256" key="1">
    <source>
        <dbReference type="ARBA" id="ARBA00004370"/>
    </source>
</evidence>
<evidence type="ECO:0000256" key="2">
    <source>
        <dbReference type="ARBA" id="ARBA00022692"/>
    </source>
</evidence>
<dbReference type="PROSITE" id="PS00237">
    <property type="entry name" value="G_PROTEIN_RECEP_F1_1"/>
    <property type="match status" value="1"/>
</dbReference>
<comment type="subcellular location">
    <subcellularLocation>
        <location evidence="1">Membrane</location>
    </subcellularLocation>
</comment>
<dbReference type="SUPFAM" id="SSF81321">
    <property type="entry name" value="Family A G protein-coupled receptor-like"/>
    <property type="match status" value="1"/>
</dbReference>
<dbReference type="Proteomes" id="UP000663877">
    <property type="component" value="Unassembled WGS sequence"/>
</dbReference>
<evidence type="ECO:0000256" key="4">
    <source>
        <dbReference type="ARBA" id="ARBA00023136"/>
    </source>
</evidence>
<evidence type="ECO:0000313" key="9">
    <source>
        <dbReference type="Proteomes" id="UP000663832"/>
    </source>
</evidence>
<organism evidence="7 10">
    <name type="scientific">Adineta steineri</name>
    <dbReference type="NCBI Taxonomy" id="433720"/>
    <lineage>
        <taxon>Eukaryota</taxon>
        <taxon>Metazoa</taxon>
        <taxon>Spiralia</taxon>
        <taxon>Gnathifera</taxon>
        <taxon>Rotifera</taxon>
        <taxon>Eurotatoria</taxon>
        <taxon>Bdelloidea</taxon>
        <taxon>Adinetida</taxon>
        <taxon>Adinetidae</taxon>
        <taxon>Adineta</taxon>
    </lineage>
</organism>
<proteinExistence type="predicted"/>
<dbReference type="EMBL" id="CAJNOM010000606">
    <property type="protein sequence ID" value="CAF1519573.1"/>
    <property type="molecule type" value="Genomic_DNA"/>
</dbReference>
<feature type="transmembrane region" description="Helical" evidence="5">
    <location>
        <begin position="13"/>
        <end position="33"/>
    </location>
</feature>
<reference evidence="7" key="1">
    <citation type="submission" date="2021-02" db="EMBL/GenBank/DDBJ databases">
        <authorList>
            <person name="Nowell W R."/>
        </authorList>
    </citation>
    <scope>NUCLEOTIDE SEQUENCE</scope>
</reference>
<evidence type="ECO:0000313" key="8">
    <source>
        <dbReference type="EMBL" id="CAF1519573.1"/>
    </source>
</evidence>
<sequence length="235" mass="27622">MGIVRPSSSTLCLFWWFIDYGFFFLNLVVLMWVSFERHILIFHSWIMATQRTRLLFHYLPIFVIILFLIIFYGIAIFVPPCQNTFDFTKDLCGMGECYSSLPFFGLIERIGFAIIPMFLIVIFSMSLLVRVVWQKYRIQRAVDWRKQRKLTVHLISMSLVYLCFDGPLTMINLVRLCGQPNWAHDLWTVFFYISYFPILLLPMICLGSLPELRKKVTGLNPRQRQPVAAAIAIRT</sequence>
<protein>
    <recommendedName>
        <fullName evidence="6">G-protein coupled receptors family 1 profile domain-containing protein</fullName>
    </recommendedName>
</protein>
<dbReference type="Proteomes" id="UP000663832">
    <property type="component" value="Unassembled WGS sequence"/>
</dbReference>
<dbReference type="InterPro" id="IPR000276">
    <property type="entry name" value="GPCR_Rhodpsn"/>
</dbReference>
<dbReference type="AlphaFoldDB" id="A0A814YCA0"/>
<dbReference type="Pfam" id="PF00001">
    <property type="entry name" value="7tm_1"/>
    <property type="match status" value="1"/>
</dbReference>
<dbReference type="Gene3D" id="1.20.1070.10">
    <property type="entry name" value="Rhodopsin 7-helix transmembrane proteins"/>
    <property type="match status" value="1"/>
</dbReference>
<comment type="caution">
    <text evidence="7">The sequence shown here is derived from an EMBL/GenBank/DDBJ whole genome shotgun (WGS) entry which is preliminary data.</text>
</comment>
<dbReference type="PROSITE" id="PS50262">
    <property type="entry name" value="G_PROTEIN_RECEP_F1_2"/>
    <property type="match status" value="1"/>
</dbReference>
<keyword evidence="3 5" id="KW-1133">Transmembrane helix</keyword>
<dbReference type="EMBL" id="CAJNOI010000288">
    <property type="protein sequence ID" value="CAF1227609.1"/>
    <property type="molecule type" value="Genomic_DNA"/>
</dbReference>
<dbReference type="GO" id="GO:0016020">
    <property type="term" value="C:membrane"/>
    <property type="evidence" value="ECO:0007669"/>
    <property type="project" value="UniProtKB-SubCell"/>
</dbReference>
<keyword evidence="4 5" id="KW-0472">Membrane</keyword>
<dbReference type="InterPro" id="IPR017452">
    <property type="entry name" value="GPCR_Rhodpsn_7TM"/>
</dbReference>
<feature type="transmembrane region" description="Helical" evidence="5">
    <location>
        <begin position="110"/>
        <end position="133"/>
    </location>
</feature>
<feature type="transmembrane region" description="Helical" evidence="5">
    <location>
        <begin position="186"/>
        <end position="209"/>
    </location>
</feature>
<keyword evidence="9" id="KW-1185">Reference proteome</keyword>
<feature type="domain" description="G-protein coupled receptors family 1 profile" evidence="6">
    <location>
        <begin position="1"/>
        <end position="205"/>
    </location>
</feature>
<dbReference type="GO" id="GO:0004930">
    <property type="term" value="F:G protein-coupled receptor activity"/>
    <property type="evidence" value="ECO:0007669"/>
    <property type="project" value="InterPro"/>
</dbReference>
<evidence type="ECO:0000256" key="3">
    <source>
        <dbReference type="ARBA" id="ARBA00022989"/>
    </source>
</evidence>
<gene>
    <name evidence="7" type="ORF">BJG266_LOCUS28332</name>
    <name evidence="8" type="ORF">QVE165_LOCUS44690</name>
</gene>
<evidence type="ECO:0000259" key="6">
    <source>
        <dbReference type="PROSITE" id="PS50262"/>
    </source>
</evidence>
<name>A0A814YCA0_9BILA</name>
<feature type="transmembrane region" description="Helical" evidence="5">
    <location>
        <begin position="154"/>
        <end position="174"/>
    </location>
</feature>
<accession>A0A814YCA0</accession>
<evidence type="ECO:0000313" key="10">
    <source>
        <dbReference type="Proteomes" id="UP000663877"/>
    </source>
</evidence>